<proteinExistence type="predicted"/>
<evidence type="ECO:0008006" key="2">
    <source>
        <dbReference type="Google" id="ProtNLM"/>
    </source>
</evidence>
<dbReference type="EMBL" id="LAZR01041712">
    <property type="protein sequence ID" value="KKL11299.1"/>
    <property type="molecule type" value="Genomic_DNA"/>
</dbReference>
<dbReference type="PANTHER" id="PTHR40697:SF2">
    <property type="entry name" value="ATP-NAD KINASE-RELATED"/>
    <property type="match status" value="1"/>
</dbReference>
<gene>
    <name evidence="1" type="ORF">LCGC14_2547200</name>
</gene>
<comment type="caution">
    <text evidence="1">The sequence shown here is derived from an EMBL/GenBank/DDBJ whole genome shotgun (WGS) entry which is preliminary data.</text>
</comment>
<name>A0A0F9ANZ1_9ZZZZ</name>
<protein>
    <recommendedName>
        <fullName evidence="2">ATP-NAD kinase</fullName>
    </recommendedName>
</protein>
<evidence type="ECO:0000313" key="1">
    <source>
        <dbReference type="EMBL" id="KKL11299.1"/>
    </source>
</evidence>
<accession>A0A0F9ANZ1</accession>
<reference evidence="1" key="1">
    <citation type="journal article" date="2015" name="Nature">
        <title>Complex archaea that bridge the gap between prokaryotes and eukaryotes.</title>
        <authorList>
            <person name="Spang A."/>
            <person name="Saw J.H."/>
            <person name="Jorgensen S.L."/>
            <person name="Zaremba-Niedzwiedzka K."/>
            <person name="Martijn J."/>
            <person name="Lind A.E."/>
            <person name="van Eijk R."/>
            <person name="Schleper C."/>
            <person name="Guy L."/>
            <person name="Ettema T.J."/>
        </authorList>
    </citation>
    <scope>NUCLEOTIDE SEQUENCE</scope>
</reference>
<sequence length="228" mass="25553">MLSQNALNPRAAAQIIDKFLEQAVETIEKEVLDIDEELVRKDILAAELYGYLKVPKILRLIQSGKTGSNMGRTVEENKRDIAEFIIENMESDILYLLGPGTTVKTITDNLNLHKTLLGIDAISNKKLIGQDLNERSILELLRNYSNVQIIVSPIGGQGFIFGRGNKQFTPEILKKIGKKNIKIIATEEKLRDLNCLRIDTGDTEVDNTFIGFGKVIIGYKEELVLPIE</sequence>
<dbReference type="AlphaFoldDB" id="A0A0F9ANZ1"/>
<organism evidence="1">
    <name type="scientific">marine sediment metagenome</name>
    <dbReference type="NCBI Taxonomy" id="412755"/>
    <lineage>
        <taxon>unclassified sequences</taxon>
        <taxon>metagenomes</taxon>
        <taxon>ecological metagenomes</taxon>
    </lineage>
</organism>
<dbReference type="PANTHER" id="PTHR40697">
    <property type="entry name" value="ACETOIN CATABOLISM PROTEIN X"/>
    <property type="match status" value="1"/>
</dbReference>
<dbReference type="Pfam" id="PF20143">
    <property type="entry name" value="NAD_kinase_C"/>
    <property type="match status" value="1"/>
</dbReference>
<dbReference type="InterPro" id="IPR039065">
    <property type="entry name" value="AcoX-like"/>
</dbReference>